<evidence type="ECO:0000256" key="1">
    <source>
        <dbReference type="ARBA" id="ARBA00004334"/>
    </source>
</evidence>
<dbReference type="PRINTS" id="PR00080">
    <property type="entry name" value="SDRFAMILY"/>
</dbReference>
<comment type="similarity">
    <text evidence="2">Belongs to the short-chain dehydrogenases/reductases (SDR) family.</text>
</comment>
<keyword evidence="16" id="KW-1185">Reference proteome</keyword>
<evidence type="ECO:0000313" key="16">
    <source>
        <dbReference type="Proteomes" id="UP000189703"/>
    </source>
</evidence>
<proteinExistence type="inferred from homology"/>
<evidence type="ECO:0000256" key="7">
    <source>
        <dbReference type="ARBA" id="ARBA00023002"/>
    </source>
</evidence>
<feature type="compositionally biased region" description="Basic and acidic residues" evidence="14">
    <location>
        <begin position="14"/>
        <end position="24"/>
    </location>
</feature>
<keyword evidence="15" id="KW-1133">Transmembrane helix</keyword>
<dbReference type="InterPro" id="IPR036291">
    <property type="entry name" value="NAD(P)-bd_dom_sf"/>
</dbReference>
<dbReference type="eggNOG" id="KOG0725">
    <property type="taxonomic scope" value="Eukaryota"/>
</dbReference>
<keyword evidence="5" id="KW-0881">Chlorophyll catabolism</keyword>
<dbReference type="CDD" id="cd05233">
    <property type="entry name" value="SDR_c"/>
    <property type="match status" value="1"/>
</dbReference>
<evidence type="ECO:0000256" key="12">
    <source>
        <dbReference type="ARBA" id="ARBA00052465"/>
    </source>
</evidence>
<keyword evidence="3" id="KW-0150">Chloroplast</keyword>
<evidence type="ECO:0000256" key="15">
    <source>
        <dbReference type="SAM" id="Phobius"/>
    </source>
</evidence>
<comment type="subcellular location">
    <subcellularLocation>
        <location evidence="1">Plastid</location>
        <location evidence="1">Chloroplast thylakoid membrane</location>
    </subcellularLocation>
</comment>
<feature type="compositionally biased region" description="Basic and acidic residues" evidence="14">
    <location>
        <begin position="60"/>
        <end position="82"/>
    </location>
</feature>
<keyword evidence="8" id="KW-0520">NAD</keyword>
<keyword evidence="4" id="KW-0934">Plastid</keyword>
<evidence type="ECO:0000256" key="9">
    <source>
        <dbReference type="ARBA" id="ARBA00023078"/>
    </source>
</evidence>
<dbReference type="GO" id="GO:0009535">
    <property type="term" value="C:chloroplast thylakoid membrane"/>
    <property type="evidence" value="ECO:0007669"/>
    <property type="project" value="UniProtKB-SubCell"/>
</dbReference>
<dbReference type="AlphaFoldDB" id="A0A1U7Z8I2"/>
<comment type="catalytic activity">
    <reaction evidence="12">
        <text>7(1)-hydroxychlorophyllide a + NADP(+) = chlorophyllide b + NADPH + H(+)</text>
        <dbReference type="Rhea" id="RHEA:24772"/>
        <dbReference type="ChEBI" id="CHEBI:15378"/>
        <dbReference type="ChEBI" id="CHEBI:57783"/>
        <dbReference type="ChEBI" id="CHEBI:58349"/>
        <dbReference type="ChEBI" id="CHEBI:83356"/>
        <dbReference type="ChEBI" id="CHEBI:83357"/>
        <dbReference type="EC" id="1.1.1.294"/>
    </reaction>
</comment>
<feature type="transmembrane region" description="Helical" evidence="15">
    <location>
        <begin position="135"/>
        <end position="153"/>
    </location>
</feature>
<dbReference type="OMA" id="PRIGANC"/>
<dbReference type="RefSeq" id="XP_010249726.1">
    <property type="nucleotide sequence ID" value="XM_010251424.2"/>
</dbReference>
<keyword evidence="10 15" id="KW-0472">Membrane</keyword>
<dbReference type="GeneID" id="104592199"/>
<dbReference type="GO" id="GO:0034256">
    <property type="term" value="F:chlorophyll(ide) b reductase activity"/>
    <property type="evidence" value="ECO:0000318"/>
    <property type="project" value="GO_Central"/>
</dbReference>
<dbReference type="InterPro" id="IPR052625">
    <property type="entry name" value="Chl_b_Red"/>
</dbReference>
<dbReference type="InterPro" id="IPR002347">
    <property type="entry name" value="SDR_fam"/>
</dbReference>
<dbReference type="InParanoid" id="A0A1U7Z8I2"/>
<keyword evidence="9" id="KW-0793">Thylakoid</keyword>
<dbReference type="FunCoup" id="A0A1U7Z8I2">
    <property type="interactions" value="134"/>
</dbReference>
<evidence type="ECO:0000256" key="3">
    <source>
        <dbReference type="ARBA" id="ARBA00022528"/>
    </source>
</evidence>
<keyword evidence="6" id="KW-0809">Transit peptide</keyword>
<keyword evidence="15" id="KW-0812">Transmembrane</keyword>
<dbReference type="SUPFAM" id="SSF51735">
    <property type="entry name" value="NAD(P)-binding Rossmann-fold domains"/>
    <property type="match status" value="1"/>
</dbReference>
<feature type="transmembrane region" description="Helical" evidence="15">
    <location>
        <begin position="503"/>
        <end position="525"/>
    </location>
</feature>
<dbReference type="STRING" id="4432.A0A1U7Z8I2"/>
<reference evidence="17" key="1">
    <citation type="submission" date="2025-08" db="UniProtKB">
        <authorList>
            <consortium name="RefSeq"/>
        </authorList>
    </citation>
    <scope>IDENTIFICATION</scope>
</reference>
<dbReference type="PANTHER" id="PTHR24314">
    <property type="entry name" value="NON-SPECIFIC LIPID TRANSFER PROTEIN-RELATED"/>
    <property type="match status" value="1"/>
</dbReference>
<dbReference type="FunFam" id="3.40.50.720:FF:000223">
    <property type="entry name" value="Chlorophyll(Ide) b reductase NOL, chloroplastic"/>
    <property type="match status" value="1"/>
</dbReference>
<evidence type="ECO:0000256" key="5">
    <source>
        <dbReference type="ARBA" id="ARBA00022817"/>
    </source>
</evidence>
<feature type="region of interest" description="Disordered" evidence="14">
    <location>
        <begin position="1"/>
        <end position="90"/>
    </location>
</feature>
<gene>
    <name evidence="17" type="primary">LOC104592199</name>
</gene>
<dbReference type="OrthoDB" id="3592703at2759"/>
<dbReference type="GO" id="GO:0010304">
    <property type="term" value="P:PSII associated light-harvesting complex II catabolic process"/>
    <property type="evidence" value="ECO:0000318"/>
    <property type="project" value="GO_Central"/>
</dbReference>
<evidence type="ECO:0000256" key="6">
    <source>
        <dbReference type="ARBA" id="ARBA00022946"/>
    </source>
</evidence>
<organism evidence="16 17">
    <name type="scientific">Nelumbo nucifera</name>
    <name type="common">Sacred lotus</name>
    <dbReference type="NCBI Taxonomy" id="4432"/>
    <lineage>
        <taxon>Eukaryota</taxon>
        <taxon>Viridiplantae</taxon>
        <taxon>Streptophyta</taxon>
        <taxon>Embryophyta</taxon>
        <taxon>Tracheophyta</taxon>
        <taxon>Spermatophyta</taxon>
        <taxon>Magnoliopsida</taxon>
        <taxon>Proteales</taxon>
        <taxon>Nelumbonaceae</taxon>
        <taxon>Nelumbo</taxon>
    </lineage>
</organism>
<dbReference type="EC" id="1.1.1.294" evidence="13"/>
<dbReference type="PANTHER" id="PTHR24314:SF21">
    <property type="entry name" value="CHLOROPHYLL(IDE) B REDUCTASE NYC1, CHLOROPLASTIC-RELATED"/>
    <property type="match status" value="1"/>
</dbReference>
<sequence>MATVAKLHVSPPSLRDHQRTDHRPRFQPFFHRSPATLDAIPVPGQPNLHRRISLQPCRSFRSENGRESVEKETGKASKDKNSKQTRLQPKKRTGALYSLKSIILKLSGSRPPLQGECRDAVAKAEEIFFSVATQVGRYLVTMTSTGVILAIGFQLSGGDSQMNTLIWYSWLGGIVIGTMVGANMVLEEHCRAGPRNVVITGSTRGLGKALAREFLLSGDRVVVASRSPESVHKTVAELEENLKEGILKGSRTYRENMAYAKVVGIDCDVCNPDDVRRLSNFAVNELGSIDIWINNAGTNKGFRPLLQFTDEDVEQIVSTNLTGSLICTREAMHVMRSQENGGHIFNMDGAGSGGSSTPLTAVYGATKCGLRQFQASLLKECKRSKVGVHTASPGMVLTDLLLSGSTLKNKQMFNIICELPETVARTLVPRMRVVKGTGKAINYLTPPRILIALVTAWLRRGRWFDDQGRALYAAEADRIRNWAESRARFSFTDAMEMYTDNTWFSVFSLSVVCAFIILSSSGSSLPGT</sequence>
<dbReference type="GO" id="GO:0015996">
    <property type="term" value="P:chlorophyll catabolic process"/>
    <property type="evidence" value="ECO:0000318"/>
    <property type="project" value="GO_Central"/>
</dbReference>
<evidence type="ECO:0000256" key="10">
    <source>
        <dbReference type="ARBA" id="ARBA00023136"/>
    </source>
</evidence>
<evidence type="ECO:0000256" key="13">
    <source>
        <dbReference type="ARBA" id="ARBA00066856"/>
    </source>
</evidence>
<evidence type="ECO:0000313" key="17">
    <source>
        <dbReference type="RefSeq" id="XP_010249726.1"/>
    </source>
</evidence>
<accession>A0A1U7Z8I2</accession>
<evidence type="ECO:0000256" key="14">
    <source>
        <dbReference type="SAM" id="MobiDB-lite"/>
    </source>
</evidence>
<comment type="catalytic activity">
    <reaction evidence="11">
        <text>7(1)-hydroxychlorophyllide a + NAD(+) = chlorophyllide b + NADH + H(+)</text>
        <dbReference type="Rhea" id="RHEA:24768"/>
        <dbReference type="ChEBI" id="CHEBI:15378"/>
        <dbReference type="ChEBI" id="CHEBI:57540"/>
        <dbReference type="ChEBI" id="CHEBI:57945"/>
        <dbReference type="ChEBI" id="CHEBI:83356"/>
        <dbReference type="ChEBI" id="CHEBI:83357"/>
        <dbReference type="EC" id="1.1.1.294"/>
    </reaction>
</comment>
<evidence type="ECO:0000256" key="2">
    <source>
        <dbReference type="ARBA" id="ARBA00006484"/>
    </source>
</evidence>
<evidence type="ECO:0000256" key="8">
    <source>
        <dbReference type="ARBA" id="ARBA00023027"/>
    </source>
</evidence>
<dbReference type="Pfam" id="PF00106">
    <property type="entry name" value="adh_short"/>
    <property type="match status" value="1"/>
</dbReference>
<dbReference type="Proteomes" id="UP000189703">
    <property type="component" value="Unplaced"/>
</dbReference>
<dbReference type="PRINTS" id="PR00081">
    <property type="entry name" value="GDHRDH"/>
</dbReference>
<dbReference type="KEGG" id="nnu:104592199"/>
<keyword evidence="7" id="KW-0560">Oxidoreductase</keyword>
<protein>
    <recommendedName>
        <fullName evidence="13">chlorophyll(ide) b reductase</fullName>
        <ecNumber evidence="13">1.1.1.294</ecNumber>
    </recommendedName>
</protein>
<feature type="transmembrane region" description="Helical" evidence="15">
    <location>
        <begin position="165"/>
        <end position="186"/>
    </location>
</feature>
<evidence type="ECO:0000256" key="11">
    <source>
        <dbReference type="ARBA" id="ARBA00050138"/>
    </source>
</evidence>
<evidence type="ECO:0000256" key="4">
    <source>
        <dbReference type="ARBA" id="ARBA00022640"/>
    </source>
</evidence>
<name>A0A1U7Z8I2_NELNU</name>
<dbReference type="Gene3D" id="3.40.50.720">
    <property type="entry name" value="NAD(P)-binding Rossmann-like Domain"/>
    <property type="match status" value="1"/>
</dbReference>